<evidence type="ECO:0008006" key="6">
    <source>
        <dbReference type="Google" id="ProtNLM"/>
    </source>
</evidence>
<evidence type="ECO:0000256" key="1">
    <source>
        <dbReference type="SAM" id="Phobius"/>
    </source>
</evidence>
<dbReference type="FunFam" id="3.80.10.10:FF:000449">
    <property type="entry name" value="F-box protein SKIP2"/>
    <property type="match status" value="1"/>
</dbReference>
<dbReference type="InterPro" id="IPR006553">
    <property type="entry name" value="Leu-rich_rpt_Cys-con_subtyp"/>
</dbReference>
<organism evidence="4">
    <name type="scientific">Salvia splendens</name>
    <name type="common">Scarlet sage</name>
    <dbReference type="NCBI Taxonomy" id="180675"/>
    <lineage>
        <taxon>Eukaryota</taxon>
        <taxon>Viridiplantae</taxon>
        <taxon>Streptophyta</taxon>
        <taxon>Embryophyta</taxon>
        <taxon>Tracheophyta</taxon>
        <taxon>Spermatophyta</taxon>
        <taxon>Magnoliopsida</taxon>
        <taxon>eudicotyledons</taxon>
        <taxon>Gunneridae</taxon>
        <taxon>Pentapetalae</taxon>
        <taxon>asterids</taxon>
        <taxon>lamiids</taxon>
        <taxon>Lamiales</taxon>
        <taxon>Lamiaceae</taxon>
        <taxon>Nepetoideae</taxon>
        <taxon>Mentheae</taxon>
        <taxon>Salviinae</taxon>
        <taxon>Salvia</taxon>
        <taxon>Salvia subgen. Calosphace</taxon>
        <taxon>core Calosphace</taxon>
    </lineage>
</organism>
<protein>
    <recommendedName>
        <fullName evidence="6">F-box and leucine-rich repeat protein 2/20</fullName>
    </recommendedName>
</protein>
<dbReference type="OrthoDB" id="423607at2759"/>
<dbReference type="GO" id="GO:0019005">
    <property type="term" value="C:SCF ubiquitin ligase complex"/>
    <property type="evidence" value="ECO:0007669"/>
    <property type="project" value="TreeGrafter"/>
</dbReference>
<dbReference type="PANTHER" id="PTHR13318">
    <property type="entry name" value="PARTNER OF PAIRED, ISOFORM B-RELATED"/>
    <property type="match status" value="1"/>
</dbReference>
<dbReference type="Pfam" id="PF12937">
    <property type="entry name" value="F-box-like"/>
    <property type="match status" value="1"/>
</dbReference>
<dbReference type="Gene3D" id="1.20.1280.50">
    <property type="match status" value="1"/>
</dbReference>
<dbReference type="InterPro" id="IPR001810">
    <property type="entry name" value="F-box_dom"/>
</dbReference>
<dbReference type="CDD" id="cd22159">
    <property type="entry name" value="F-box_AtTIR1-like"/>
    <property type="match status" value="1"/>
</dbReference>
<dbReference type="InterPro" id="IPR057207">
    <property type="entry name" value="FBXL15_LRR"/>
</dbReference>
<feature type="domain" description="F-box" evidence="2">
    <location>
        <begin position="26"/>
        <end position="55"/>
    </location>
</feature>
<dbReference type="InterPro" id="IPR032675">
    <property type="entry name" value="LRR_dom_sf"/>
</dbReference>
<keyword evidence="1" id="KW-0472">Membrane</keyword>
<dbReference type="Proteomes" id="UP000298416">
    <property type="component" value="Unassembled WGS sequence"/>
</dbReference>
<dbReference type="EMBL" id="PNBA02000021">
    <property type="protein sequence ID" value="KAG6386845.1"/>
    <property type="molecule type" value="Genomic_DNA"/>
</dbReference>
<evidence type="ECO:0000259" key="2">
    <source>
        <dbReference type="Pfam" id="PF12937"/>
    </source>
</evidence>
<dbReference type="InterPro" id="IPR036047">
    <property type="entry name" value="F-box-like_dom_sf"/>
</dbReference>
<dbReference type="SUPFAM" id="SSF52047">
    <property type="entry name" value="RNI-like"/>
    <property type="match status" value="1"/>
</dbReference>
<proteinExistence type="predicted"/>
<gene>
    <name evidence="4" type="ORF">SASPL_152021</name>
</gene>
<keyword evidence="5" id="KW-1185">Reference proteome</keyword>
<dbReference type="SUPFAM" id="SSF81383">
    <property type="entry name" value="F-box domain"/>
    <property type="match status" value="1"/>
</dbReference>
<reference evidence="4" key="1">
    <citation type="submission" date="2018-01" db="EMBL/GenBank/DDBJ databases">
        <authorList>
            <person name="Mao J.F."/>
        </authorList>
    </citation>
    <scope>NUCLEOTIDE SEQUENCE</scope>
    <source>
        <strain evidence="4">Huo1</strain>
        <tissue evidence="4">Leaf</tissue>
    </source>
</reference>
<dbReference type="SMART" id="SM00367">
    <property type="entry name" value="LRR_CC"/>
    <property type="match status" value="7"/>
</dbReference>
<feature type="domain" description="F-box/LRR-repeat protein 15-like leucin rich repeat" evidence="3">
    <location>
        <begin position="255"/>
        <end position="421"/>
    </location>
</feature>
<dbReference type="AlphaFoldDB" id="A0A8X8W2H2"/>
<comment type="caution">
    <text evidence="4">The sequence shown here is derived from an EMBL/GenBank/DDBJ whole genome shotgun (WGS) entry which is preliminary data.</text>
</comment>
<evidence type="ECO:0000313" key="5">
    <source>
        <dbReference type="Proteomes" id="UP000298416"/>
    </source>
</evidence>
<keyword evidence="1" id="KW-1133">Transmembrane helix</keyword>
<evidence type="ECO:0000259" key="3">
    <source>
        <dbReference type="Pfam" id="PF25372"/>
    </source>
</evidence>
<dbReference type="GO" id="GO:0031146">
    <property type="term" value="P:SCF-dependent proteasomal ubiquitin-dependent protein catabolic process"/>
    <property type="evidence" value="ECO:0007669"/>
    <property type="project" value="TreeGrafter"/>
</dbReference>
<dbReference type="PANTHER" id="PTHR13318:SF92">
    <property type="entry name" value="F-BOX_LRR-REPEAT PROTEIN 8-RELATED"/>
    <property type="match status" value="1"/>
</dbReference>
<name>A0A8X8W2H2_SALSN</name>
<dbReference type="Gene3D" id="3.80.10.10">
    <property type="entry name" value="Ribonuclease Inhibitor"/>
    <property type="match status" value="2"/>
</dbReference>
<keyword evidence="1" id="KW-0812">Transmembrane</keyword>
<sequence length="463" mass="50551">MGQATSTHGHILGDPSAPQDQDFSSAIPDGCLALIFQRLSPADRTNCLLVCRRWFVVEGQNRRRLALNASSRVTALLPSLLTRFDSLTSLSLHCTRTSTSINDHALILVSQRCLNLSLLNLRRCREVSPVGILALAQNCKSLNKFSCTSCTFGDKGMSALLNNSSSLEELSVKRLRGIKDGEGYELNPGVAGPRLRSLKLKKLYNGQCFSRLVTESKNLTNLKISSCLGNWDGIIRAAMSKNNVFKQIHLEKIQVSDVALFAISKCSSLEEFKLANAPDFSNEGISAIVNKCKLLRKLHIDGCRSNHIGDSSMMAIAESSANLVKLVLVGVCLTSESLTAIASSCEKLETLALCGSRTVGDHEISCVASRCMALRKLCIKRCSVTDAGIEAVANGCPNLVRIKVEKCRGVSRGVVEMLRERRGSLVVDLCVDEAEAKMVRAKVFSILFAFTFYAILLLRNYLL</sequence>
<dbReference type="Pfam" id="PF25372">
    <property type="entry name" value="DUF7885"/>
    <property type="match status" value="1"/>
</dbReference>
<evidence type="ECO:0000313" key="4">
    <source>
        <dbReference type="EMBL" id="KAG6386845.1"/>
    </source>
</evidence>
<accession>A0A8X8W2H2</accession>
<reference evidence="4" key="2">
    <citation type="submission" date="2020-08" db="EMBL/GenBank/DDBJ databases">
        <title>Plant Genome Project.</title>
        <authorList>
            <person name="Zhang R.-G."/>
        </authorList>
    </citation>
    <scope>NUCLEOTIDE SEQUENCE</scope>
    <source>
        <strain evidence="4">Huo1</strain>
        <tissue evidence="4">Leaf</tissue>
    </source>
</reference>
<feature type="transmembrane region" description="Helical" evidence="1">
    <location>
        <begin position="443"/>
        <end position="462"/>
    </location>
</feature>